<dbReference type="EMBL" id="IACL01090447">
    <property type="protein sequence ID" value="LAB12393.1"/>
    <property type="molecule type" value="Transcribed_RNA"/>
</dbReference>
<protein>
    <submittedName>
        <fullName evidence="2">Uncharacterized protein</fullName>
    </submittedName>
</protein>
<evidence type="ECO:0000256" key="1">
    <source>
        <dbReference type="SAM" id="MobiDB-lite"/>
    </source>
</evidence>
<feature type="compositionally biased region" description="Basic and acidic residues" evidence="1">
    <location>
        <begin position="124"/>
        <end position="136"/>
    </location>
</feature>
<proteinExistence type="predicted"/>
<evidence type="ECO:0000313" key="2">
    <source>
        <dbReference type="EMBL" id="LAB12393.1"/>
    </source>
</evidence>
<organism evidence="2">
    <name type="scientific">Micrurus paraensis</name>
    <dbReference type="NCBI Taxonomy" id="1970185"/>
    <lineage>
        <taxon>Eukaryota</taxon>
        <taxon>Metazoa</taxon>
        <taxon>Chordata</taxon>
        <taxon>Craniata</taxon>
        <taxon>Vertebrata</taxon>
        <taxon>Euteleostomi</taxon>
        <taxon>Lepidosauria</taxon>
        <taxon>Squamata</taxon>
        <taxon>Bifurcata</taxon>
        <taxon>Unidentata</taxon>
        <taxon>Episquamata</taxon>
        <taxon>Toxicofera</taxon>
        <taxon>Serpentes</taxon>
        <taxon>Colubroidea</taxon>
        <taxon>Elapidae</taxon>
        <taxon>Elapinae</taxon>
        <taxon>Micrurus</taxon>
    </lineage>
</organism>
<reference evidence="2" key="1">
    <citation type="submission" date="2017-07" db="EMBL/GenBank/DDBJ databases">
        <authorList>
            <person name="Mikheyev A."/>
            <person name="Grau M."/>
        </authorList>
    </citation>
    <scope>NUCLEOTIDE SEQUENCE</scope>
    <source>
        <tissue evidence="2">Venom_gland</tissue>
    </source>
</reference>
<dbReference type="AlphaFoldDB" id="A0A2D4KUN0"/>
<sequence length="147" mass="16515">MRHLLEILKVDLGCNREENSAGVSDAYRHLQNESTEHLQFTSISQSKVSKSEDAVDLITSDLTVHNDKFQSMEDQDAISQDIKELLNIELNPPSMKTAETPDNTYPLPPTCNSNTCDADFESSESLREVDELKESMTEPISLVRAQE</sequence>
<feature type="region of interest" description="Disordered" evidence="1">
    <location>
        <begin position="93"/>
        <end position="147"/>
    </location>
</feature>
<name>A0A2D4KUN0_9SAUR</name>
<reference evidence="2" key="2">
    <citation type="submission" date="2017-11" db="EMBL/GenBank/DDBJ databases">
        <title>Coralsnake Venomics: Analyses of Venom Gland Transcriptomes and Proteomes of Six Brazilian Taxa.</title>
        <authorList>
            <person name="Aird S.D."/>
            <person name="Jorge da Silva N."/>
            <person name="Qiu L."/>
            <person name="Villar-Briones A."/>
            <person name="Aparecida-Saddi V."/>
            <person name="Campos-Telles M.P."/>
            <person name="Grau M."/>
            <person name="Mikheyev A.S."/>
        </authorList>
    </citation>
    <scope>NUCLEOTIDE SEQUENCE</scope>
    <source>
        <tissue evidence="2">Venom_gland</tissue>
    </source>
</reference>
<accession>A0A2D4KUN0</accession>